<dbReference type="Gene3D" id="1.10.287.110">
    <property type="entry name" value="DnaJ domain"/>
    <property type="match status" value="1"/>
</dbReference>
<name>A0A5B7A8S3_DAVIN</name>
<reference evidence="4" key="1">
    <citation type="submission" date="2019-08" db="EMBL/GenBank/DDBJ databases">
        <title>Reference gene set and small RNA set construction with multiple tissues from Davidia involucrata Baill.</title>
        <authorList>
            <person name="Yang H."/>
            <person name="Zhou C."/>
            <person name="Li G."/>
            <person name="Wang J."/>
            <person name="Gao P."/>
            <person name="Wang M."/>
            <person name="Wang R."/>
            <person name="Zhao Y."/>
        </authorList>
    </citation>
    <scope>NUCLEOTIDE SEQUENCE</scope>
    <source>
        <tissue evidence="4">Mixed with DoveR01_LX</tissue>
    </source>
</reference>
<dbReference type="CDD" id="cd06257">
    <property type="entry name" value="DnaJ"/>
    <property type="match status" value="1"/>
</dbReference>
<dbReference type="InterPro" id="IPR036869">
    <property type="entry name" value="J_dom_sf"/>
</dbReference>
<proteinExistence type="predicted"/>
<organism evidence="4">
    <name type="scientific">Davidia involucrata</name>
    <name type="common">Dove tree</name>
    <dbReference type="NCBI Taxonomy" id="16924"/>
    <lineage>
        <taxon>Eukaryota</taxon>
        <taxon>Viridiplantae</taxon>
        <taxon>Streptophyta</taxon>
        <taxon>Embryophyta</taxon>
        <taxon>Tracheophyta</taxon>
        <taxon>Spermatophyta</taxon>
        <taxon>Magnoliopsida</taxon>
        <taxon>eudicotyledons</taxon>
        <taxon>Gunneridae</taxon>
        <taxon>Pentapetalae</taxon>
        <taxon>asterids</taxon>
        <taxon>Cornales</taxon>
        <taxon>Nyssaceae</taxon>
        <taxon>Davidia</taxon>
    </lineage>
</organism>
<dbReference type="SUPFAM" id="SSF46565">
    <property type="entry name" value="Chaperone J-domain"/>
    <property type="match status" value="1"/>
</dbReference>
<feature type="compositionally biased region" description="Polar residues" evidence="2">
    <location>
        <begin position="438"/>
        <end position="450"/>
    </location>
</feature>
<feature type="region of interest" description="Disordered" evidence="2">
    <location>
        <begin position="286"/>
        <end position="353"/>
    </location>
</feature>
<dbReference type="EMBL" id="GHES01022590">
    <property type="protein sequence ID" value="MPA53149.1"/>
    <property type="molecule type" value="Transcribed_RNA"/>
</dbReference>
<feature type="region of interest" description="Disordered" evidence="2">
    <location>
        <begin position="225"/>
        <end position="265"/>
    </location>
</feature>
<feature type="compositionally biased region" description="Basic and acidic residues" evidence="2">
    <location>
        <begin position="291"/>
        <end position="300"/>
    </location>
</feature>
<dbReference type="PROSITE" id="PS50076">
    <property type="entry name" value="DNAJ_2"/>
    <property type="match status" value="1"/>
</dbReference>
<evidence type="ECO:0000256" key="2">
    <source>
        <dbReference type="SAM" id="MobiDB-lite"/>
    </source>
</evidence>
<feature type="compositionally biased region" description="Basic and acidic residues" evidence="2">
    <location>
        <begin position="311"/>
        <end position="320"/>
    </location>
</feature>
<feature type="compositionally biased region" description="Basic and acidic residues" evidence="2">
    <location>
        <begin position="467"/>
        <end position="485"/>
    </location>
</feature>
<feature type="region of interest" description="Disordered" evidence="2">
    <location>
        <begin position="1"/>
        <end position="21"/>
    </location>
</feature>
<evidence type="ECO:0000313" key="4">
    <source>
        <dbReference type="EMBL" id="MPA53149.1"/>
    </source>
</evidence>
<accession>A0A5B7A8S3</accession>
<feature type="region of interest" description="Disordered" evidence="2">
    <location>
        <begin position="410"/>
        <end position="485"/>
    </location>
</feature>
<dbReference type="PANTHER" id="PTHR36335:SF1">
    <property type="entry name" value="CHAPERONE DNAJ-DOMAIN SUPERFAMILY PROTEIN"/>
    <property type="match status" value="1"/>
</dbReference>
<keyword evidence="1" id="KW-0175">Coiled coil</keyword>
<feature type="compositionally biased region" description="Polar residues" evidence="2">
    <location>
        <begin position="229"/>
        <end position="244"/>
    </location>
</feature>
<dbReference type="PANTHER" id="PTHR36335">
    <property type="entry name" value="CHAPERONE DNAJ-DOMAIN SUPERFAMILY PROTEIN"/>
    <property type="match status" value="1"/>
</dbReference>
<sequence>MRGKGTSIGHSQPRTCSGGKTLKRCRNNGEADNVVLIDVDSDDFNNVIIIDLPELLPQKLKGSSVMRKDNKCPLRTIICIDDDESTEDSHPGIGVEGVNFYSDGSSSTRSCPASNHSQNSVDAVGDECQFVQENVSPVKLSKCKRTYSGKASTRNCYGLGLESASSSCDNDCPDCELMEGSFGKLREQWEKAHLKRKYDVCNGRSAMGDQADASRFHTDTHHHVEVENTPEQCTKTPTCSSSSNCRHDKENPSPFIATGDSNLGSTSYNPMKTPFSDINLKATEKTQFSHSKADVQDRGESFTPGPPLNHAEQKTQKPVEHGGSSFCKEEERSFTQEKGNKQINHAKKNSQDKEITPPVELCLSNSEPSVDINFGHSKASFPDEEASLCKNLHSVETMVDHGRVQQTPLCNSHFPKESKEENNSSVDKEKSLSGVPSFWNTQPSDETQVNHGVAPDDEVGTVPDEGCQEKGKSVPEEGCQEKGKSVPEEPSFCNIQCNEAQIEQRKSCLVETKEIFIEPMSTSQQLDERDNQLDAQDGDVMHTVESCIINEREKLKETDEYKQALEEEWASRQRELQIQAKEAQQLRQLRKRRKAESMRLLDMERRQKQRVEEMRETQKKDEENMNLKEQLRAEVRKELIKLEMTCPDMASLLRGLGIHVGSGLHPPPHEVRAAYKRALLNFHPDRASRSDIRQLVEAEEKFKLISRMKEKFLLTS</sequence>
<feature type="compositionally biased region" description="Basic and acidic residues" evidence="2">
    <location>
        <begin position="414"/>
        <end position="431"/>
    </location>
</feature>
<feature type="domain" description="J" evidence="3">
    <location>
        <begin position="651"/>
        <end position="716"/>
    </location>
</feature>
<gene>
    <name evidence="4" type="ORF">Din_022590</name>
</gene>
<dbReference type="AlphaFoldDB" id="A0A5B7A8S3"/>
<dbReference type="InterPro" id="IPR001623">
    <property type="entry name" value="DnaJ_domain"/>
</dbReference>
<evidence type="ECO:0000259" key="3">
    <source>
        <dbReference type="PROSITE" id="PS50076"/>
    </source>
</evidence>
<evidence type="ECO:0000256" key="1">
    <source>
        <dbReference type="SAM" id="Coils"/>
    </source>
</evidence>
<feature type="coiled-coil region" evidence="1">
    <location>
        <begin position="548"/>
        <end position="621"/>
    </location>
</feature>
<feature type="compositionally biased region" description="Basic and acidic residues" evidence="2">
    <location>
        <begin position="327"/>
        <end position="340"/>
    </location>
</feature>
<protein>
    <submittedName>
        <fullName evidence="4">Putative caldesmon</fullName>
    </submittedName>
</protein>